<sequence length="100" mass="11079">MILAVGASVLTGVISNSVHADNDAPIRNESVTYDPVPPEVLEELRIPDKISTKDGLFVKTLHAEENFSQDEVVYNGLKTTDKTKAIIQYDATYIKEEDNE</sequence>
<reference evidence="1 2" key="1">
    <citation type="submission" date="2018-01" db="EMBL/GenBank/DDBJ databases">
        <title>Bacillales members from the olive rhizosphere are effective biological control agents against Verticillium dahliae.</title>
        <authorList>
            <person name="Gomez-Lama C."/>
            <person name="Legarda G."/>
            <person name="Ruano-Rosa D."/>
            <person name="Pizarro-Tobias P."/>
            <person name="Valverde-Corredor A."/>
            <person name="Niqui J.L."/>
            <person name="Trivino J.C."/>
            <person name="Roca A."/>
            <person name="Mercado-Blanco J."/>
        </authorList>
    </citation>
    <scope>NUCLEOTIDE SEQUENCE [LARGE SCALE GENOMIC DNA]</scope>
    <source>
        <strain evidence="1 2">PIC167</strain>
    </source>
</reference>
<comment type="caution">
    <text evidence="1">The sequence shown here is derived from an EMBL/GenBank/DDBJ whole genome shotgun (WGS) entry which is preliminary data.</text>
</comment>
<accession>A0A4U2PUK0</accession>
<name>A0A4U2PUK0_9BACL</name>
<protein>
    <submittedName>
        <fullName evidence="1">Uncharacterized protein</fullName>
    </submittedName>
</protein>
<dbReference type="AlphaFoldDB" id="A0A4U2PUK0"/>
<organism evidence="1 2">
    <name type="scientific">Paenibacillus terrae</name>
    <dbReference type="NCBI Taxonomy" id="159743"/>
    <lineage>
        <taxon>Bacteria</taxon>
        <taxon>Bacillati</taxon>
        <taxon>Bacillota</taxon>
        <taxon>Bacilli</taxon>
        <taxon>Bacillales</taxon>
        <taxon>Paenibacillaceae</taxon>
        <taxon>Paenibacillus</taxon>
    </lineage>
</organism>
<dbReference type="EMBL" id="PNXQ01000016">
    <property type="protein sequence ID" value="TKH42260.1"/>
    <property type="molecule type" value="Genomic_DNA"/>
</dbReference>
<evidence type="ECO:0000313" key="1">
    <source>
        <dbReference type="EMBL" id="TKH42260.1"/>
    </source>
</evidence>
<dbReference type="Proteomes" id="UP000308114">
    <property type="component" value="Unassembled WGS sequence"/>
</dbReference>
<evidence type="ECO:0000313" key="2">
    <source>
        <dbReference type="Proteomes" id="UP000308114"/>
    </source>
</evidence>
<proteinExistence type="predicted"/>
<gene>
    <name evidence="1" type="ORF">C1I60_21530</name>
</gene>